<evidence type="ECO:0008006" key="3">
    <source>
        <dbReference type="Google" id="ProtNLM"/>
    </source>
</evidence>
<comment type="caution">
    <text evidence="1">The sequence shown here is derived from an EMBL/GenBank/DDBJ whole genome shotgun (WGS) entry which is preliminary data.</text>
</comment>
<name>A0ABQ2PHK0_9NEIS</name>
<dbReference type="Proteomes" id="UP000621859">
    <property type="component" value="Unassembled WGS sequence"/>
</dbReference>
<organism evidence="1 2">
    <name type="scientific">Silvimonas amylolytica</name>
    <dbReference type="NCBI Taxonomy" id="449663"/>
    <lineage>
        <taxon>Bacteria</taxon>
        <taxon>Pseudomonadati</taxon>
        <taxon>Pseudomonadota</taxon>
        <taxon>Betaproteobacteria</taxon>
        <taxon>Neisseriales</taxon>
        <taxon>Chitinibacteraceae</taxon>
        <taxon>Silvimonas</taxon>
    </lineage>
</organism>
<protein>
    <recommendedName>
        <fullName evidence="3">DNA repair ATPase</fullName>
    </recommendedName>
</protein>
<keyword evidence="2" id="KW-1185">Reference proteome</keyword>
<dbReference type="SUPFAM" id="SSF52540">
    <property type="entry name" value="P-loop containing nucleoside triphosphate hydrolases"/>
    <property type="match status" value="1"/>
</dbReference>
<gene>
    <name evidence="1" type="ORF">GCM10010971_06520</name>
</gene>
<dbReference type="RefSeq" id="WP_188688737.1">
    <property type="nucleotide sequence ID" value="NZ_BMLY01000001.1"/>
</dbReference>
<reference evidence="2" key="1">
    <citation type="journal article" date="2019" name="Int. J. Syst. Evol. Microbiol.">
        <title>The Global Catalogue of Microorganisms (GCM) 10K type strain sequencing project: providing services to taxonomists for standard genome sequencing and annotation.</title>
        <authorList>
            <consortium name="The Broad Institute Genomics Platform"/>
            <consortium name="The Broad Institute Genome Sequencing Center for Infectious Disease"/>
            <person name="Wu L."/>
            <person name="Ma J."/>
        </authorList>
    </citation>
    <scope>NUCLEOTIDE SEQUENCE [LARGE SCALE GENOMIC DNA]</scope>
    <source>
        <strain evidence="2">CGMCC 1.8860</strain>
    </source>
</reference>
<evidence type="ECO:0000313" key="1">
    <source>
        <dbReference type="EMBL" id="GGP24833.1"/>
    </source>
</evidence>
<dbReference type="InterPro" id="IPR059206">
    <property type="entry name" value="Sll1717-like"/>
</dbReference>
<evidence type="ECO:0000313" key="2">
    <source>
        <dbReference type="Proteomes" id="UP000621859"/>
    </source>
</evidence>
<dbReference type="InterPro" id="IPR027417">
    <property type="entry name" value="P-loop_NTPase"/>
</dbReference>
<proteinExistence type="predicted"/>
<dbReference type="NCBIfam" id="NF047389">
    <property type="entry name" value="ATPase_Sll1717"/>
    <property type="match status" value="1"/>
</dbReference>
<sequence>MADSGIPFRFTRHARIGEAGAEQDDEFLFNNFEDVGDYEELQSLRSVKRIVLGRTGSGKTALLRYLLHREDHVIPLEPEQLSLDYIANNHVIRFFEDLGVKLDLFYGLLWKHVLVVELLKHKFSLNTEEKTQSWVSSISENLRKKDQGKLRAFQYIKDWGDKFWIETESRVKELTTKLSGELEAKGGVPVFSAGASAQMSEEKKIEYVERGQRIVSEIQIKELDDVIKFLDEDVFTDPQKPYYITIDKLDEDWVDESIRYKLIRSLIETVKKFQRIKNVKIIMALRFDLYEKVIKETTDAGFQSEKYDALLLSLRWNSKQIVSLLDKRVGSLVKEQYTARPVSLIDLFPERVGNVKFVEYLMARTALRPRDAIVFVNDCIQLSEDTNRVTAGTVTEAEKKYSTGRRRALLDEWKNLYPSLATCLPLIEGRDIEFKLSSIDKEKIELFALEITENDDNSGKAASDYYAGKVTDYHIITANIFRMFFDIGLVGFKLEGRGQTIWPSSDVTPDVSFIKTNTKAVVHPMFYQAFNIKFKDEVE</sequence>
<accession>A0ABQ2PHK0</accession>
<dbReference type="EMBL" id="BMLY01000001">
    <property type="protein sequence ID" value="GGP24833.1"/>
    <property type="molecule type" value="Genomic_DNA"/>
</dbReference>